<evidence type="ECO:0008006" key="4">
    <source>
        <dbReference type="Google" id="ProtNLM"/>
    </source>
</evidence>
<evidence type="ECO:0000256" key="1">
    <source>
        <dbReference type="SAM" id="MobiDB-lite"/>
    </source>
</evidence>
<evidence type="ECO:0000313" key="3">
    <source>
        <dbReference type="Proteomes" id="UP000194577"/>
    </source>
</evidence>
<dbReference type="RefSeq" id="WP_086614014.1">
    <property type="nucleotide sequence ID" value="NZ_MTPX02000041.1"/>
</dbReference>
<feature type="compositionally biased region" description="Low complexity" evidence="1">
    <location>
        <begin position="440"/>
        <end position="454"/>
    </location>
</feature>
<accession>A0ABX4MC10</accession>
<organism evidence="2 3">
    <name type="scientific">Actinomyces ruminis</name>
    <dbReference type="NCBI Taxonomy" id="1937003"/>
    <lineage>
        <taxon>Bacteria</taxon>
        <taxon>Bacillati</taxon>
        <taxon>Actinomycetota</taxon>
        <taxon>Actinomycetes</taxon>
        <taxon>Actinomycetales</taxon>
        <taxon>Actinomycetaceae</taxon>
        <taxon>Actinomyces</taxon>
    </lineage>
</organism>
<proteinExistence type="predicted"/>
<comment type="caution">
    <text evidence="2">The sequence shown here is derived from an EMBL/GenBank/DDBJ whole genome shotgun (WGS) entry which is preliminary data.</text>
</comment>
<gene>
    <name evidence="2" type="ORF">BW737_008035</name>
</gene>
<sequence>MLLLPGLSFPDRARSVWLTAVRPVSVPVTLDDDVAWQRVFGEDEPVLGVIAGTFSPLVITDHGVLGLDPNSGYTDWIQTRPASTIKLGDCDGDQQEASCYAALSPDRTHLVIAYGAGPTRTLFVGIDTATGRIAFEHMHHHSNHDWSGDENRLQITDHVLMVDDEVLSLTDGSVLATVPDTRFPTCEDDWGCATSGWEHASFFQGGHSTLVLGTYCPSDREGWCELTLAPDDDPTAITTVGGVVPAGSQAGPVVVDGWTARYRDPDTVYTKLAEQDPGAAGAVTHPLDAVNLDALSGAAPTPAVPLGDLAAPVRDHATRTLRVQAGSSAGSADVVFEPATGKVGTVRELTERASGRGYLDALTTSRSGDAYSPQGMGFDVVAPDGDVAVHLDGEDIEDDATIYAADQHYLDDGYLVPAPGIIALVCSRTVTAEDPDESARTASGTGSSGSAETVVVGLSNRPAAIMDRPA</sequence>
<dbReference type="EMBL" id="MTPX02000041">
    <property type="protein sequence ID" value="PHP52781.1"/>
    <property type="molecule type" value="Genomic_DNA"/>
</dbReference>
<protein>
    <recommendedName>
        <fullName evidence="4">PQQ-like domain-containing protein</fullName>
    </recommendedName>
</protein>
<feature type="region of interest" description="Disordered" evidence="1">
    <location>
        <begin position="432"/>
        <end position="454"/>
    </location>
</feature>
<name>A0ABX4MC10_9ACTO</name>
<evidence type="ECO:0000313" key="2">
    <source>
        <dbReference type="EMBL" id="PHP52781.1"/>
    </source>
</evidence>
<reference evidence="2 3" key="1">
    <citation type="submission" date="2017-10" db="EMBL/GenBank/DDBJ databases">
        <title>Draft genome sequence of cellulolytic Actinomyces sp CtC72 isolated from cattle rumen fluid.</title>
        <authorList>
            <person name="Joshi A.J."/>
            <person name="Vasudevan G."/>
            <person name="Lanjekar V.B."/>
            <person name="Hivarkar S."/>
            <person name="Engineer A."/>
            <person name="Pore S.D."/>
            <person name="Dhakephalkar P.K."/>
            <person name="Dagar S."/>
        </authorList>
    </citation>
    <scope>NUCLEOTIDE SEQUENCE [LARGE SCALE GENOMIC DNA]</scope>
    <source>
        <strain evidence="3">CtC72</strain>
    </source>
</reference>
<keyword evidence="3" id="KW-1185">Reference proteome</keyword>
<dbReference type="Proteomes" id="UP000194577">
    <property type="component" value="Unassembled WGS sequence"/>
</dbReference>